<keyword evidence="5" id="KW-1185">Reference proteome</keyword>
<dbReference type="InterPro" id="IPR031325">
    <property type="entry name" value="RHS_repeat"/>
</dbReference>
<feature type="compositionally biased region" description="Pro residues" evidence="2">
    <location>
        <begin position="937"/>
        <end position="946"/>
    </location>
</feature>
<feature type="compositionally biased region" description="Gly residues" evidence="2">
    <location>
        <begin position="927"/>
        <end position="936"/>
    </location>
</feature>
<dbReference type="AlphaFoldDB" id="A0A7Y9PE60"/>
<dbReference type="Proteomes" id="UP000589520">
    <property type="component" value="Unassembled WGS sequence"/>
</dbReference>
<name>A0A7Y9PE60_9BACT</name>
<reference evidence="4 5" key="1">
    <citation type="submission" date="2020-07" db="EMBL/GenBank/DDBJ databases">
        <title>Genomic Encyclopedia of Type Strains, Phase IV (KMG-V): Genome sequencing to study the core and pangenomes of soil and plant-associated prokaryotes.</title>
        <authorList>
            <person name="Whitman W."/>
        </authorList>
    </citation>
    <scope>NUCLEOTIDE SEQUENCE [LARGE SCALE GENOMIC DNA]</scope>
    <source>
        <strain evidence="4 5">X4EP2</strain>
    </source>
</reference>
<gene>
    <name evidence="4" type="ORF">HDF17_000439</name>
</gene>
<dbReference type="PANTHER" id="PTHR32305">
    <property type="match status" value="1"/>
</dbReference>
<dbReference type="EMBL" id="JACCCW010000001">
    <property type="protein sequence ID" value="NYF78152.1"/>
    <property type="molecule type" value="Genomic_DNA"/>
</dbReference>
<feature type="region of interest" description="Disordered" evidence="2">
    <location>
        <begin position="860"/>
        <end position="880"/>
    </location>
</feature>
<accession>A0A7Y9PE60</accession>
<dbReference type="InterPro" id="IPR006530">
    <property type="entry name" value="YD"/>
</dbReference>
<dbReference type="Pfam" id="PF25023">
    <property type="entry name" value="TEN_YD-shell"/>
    <property type="match status" value="1"/>
</dbReference>
<dbReference type="Pfam" id="PF05593">
    <property type="entry name" value="RHS_repeat"/>
    <property type="match status" value="1"/>
</dbReference>
<dbReference type="RefSeq" id="WP_179487331.1">
    <property type="nucleotide sequence ID" value="NZ_JACCCW010000001.1"/>
</dbReference>
<dbReference type="Gene3D" id="2.180.10.10">
    <property type="entry name" value="RHS repeat-associated core"/>
    <property type="match status" value="2"/>
</dbReference>
<evidence type="ECO:0000256" key="2">
    <source>
        <dbReference type="SAM" id="MobiDB-lite"/>
    </source>
</evidence>
<dbReference type="InterPro" id="IPR056823">
    <property type="entry name" value="TEN-like_YD-shell"/>
</dbReference>
<dbReference type="PANTHER" id="PTHR32305:SF15">
    <property type="entry name" value="PROTEIN RHSA-RELATED"/>
    <property type="match status" value="1"/>
</dbReference>
<dbReference type="NCBIfam" id="TIGR03696">
    <property type="entry name" value="Rhs_assc_core"/>
    <property type="match status" value="1"/>
</dbReference>
<organism evidence="4 5">
    <name type="scientific">Granulicella arctica</name>
    <dbReference type="NCBI Taxonomy" id="940613"/>
    <lineage>
        <taxon>Bacteria</taxon>
        <taxon>Pseudomonadati</taxon>
        <taxon>Acidobacteriota</taxon>
        <taxon>Terriglobia</taxon>
        <taxon>Terriglobales</taxon>
        <taxon>Acidobacteriaceae</taxon>
        <taxon>Granulicella</taxon>
    </lineage>
</organism>
<proteinExistence type="predicted"/>
<dbReference type="NCBIfam" id="TIGR01643">
    <property type="entry name" value="YD_repeat_2x"/>
    <property type="match status" value="1"/>
</dbReference>
<comment type="caution">
    <text evidence="4">The sequence shown here is derived from an EMBL/GenBank/DDBJ whole genome shotgun (WGS) entry which is preliminary data.</text>
</comment>
<feature type="compositionally biased region" description="Polar residues" evidence="2">
    <location>
        <begin position="909"/>
        <end position="919"/>
    </location>
</feature>
<evidence type="ECO:0000313" key="4">
    <source>
        <dbReference type="EMBL" id="NYF78152.1"/>
    </source>
</evidence>
<evidence type="ECO:0000256" key="1">
    <source>
        <dbReference type="ARBA" id="ARBA00022737"/>
    </source>
</evidence>
<evidence type="ECO:0000313" key="5">
    <source>
        <dbReference type="Proteomes" id="UP000589520"/>
    </source>
</evidence>
<dbReference type="InterPro" id="IPR050708">
    <property type="entry name" value="T6SS_VgrG/RHS"/>
</dbReference>
<dbReference type="InterPro" id="IPR022385">
    <property type="entry name" value="Rhs_assc_core"/>
</dbReference>
<feature type="region of interest" description="Disordered" evidence="2">
    <location>
        <begin position="52"/>
        <end position="71"/>
    </location>
</feature>
<sequence length="1133" mass="119438">MLTSSTQSSGSTALESVHNTYNALEELTASTTEDGSGTAVAYSYYGYDETTPTATSGIPQHSAVSGTRGNQTSAHVSAGATYLNTTTTYYDTGVPIATTTPNGTTAFSYDSTQTFATSTTLPTPSSGVSLATSASYDSQSGAILSATGMNSGQTAQVTQYNRLLKPVTVTLPNGGEVEYNYEGTTQVGVLQPMGNGSTMDTETMVDGYGRTSRVAVANGQSSNPWYQVDSCYNAVGLLQFQPVRYQGNGWGTVKQCSGNGTSYTYDALGRMTSSTNPDGTISYLHNGRAVKKTDMNGVQRITQYDMLGRISGICEISSNASMPGSGSPVACGMEIAGTGFLTSYSYNLANHTTTITQGAQTRTFQTDAAGRTISTSEPERGTTSYSYAYNSIGLVVTRTRPKANQASTSTLTTTTTQYDSLGRVVTVTYNDGTPNKNFYYDSNPFVSWSAETTTNLKGNLGVAATSSSSGTLLTSDLFSYDLIGHVTTMWQCAPSICGTSSQAVRPSLSFSYDLAGNLTTAFDGASGSIAYGRSLAGEVTSITNQSYTDVYNAPKLVSNVLNGPNGPISYTLGNGLNIYKDYDSSGRLFAQWVCAGAAAFNCGTQMFGTDAYRSGVRVTYMDDTTQVASRSFGYDEFNRLTSATRINSTTQNNFTYSYDRYGNRWSQAVTQGSGPSPSVTFDSTSNRITTSGFAYDAAGNMTNDGLHSYQYDAEGNLINVDNGSTAQYVYDAMNNRAREQTATTTFEYLFDPAGKRISRWNVLANDAGDEGRIYWDGTPIAYRNVNGQTFFEHQDVLGTERMRTNYLGQNAEQDTSQPFGDGYSADVLYSSADQDNRHFALLDYDSTSNTDHAQFRQYSPAQGRWMSPDPYDGSYHPNNPQSFNRYTYAMNRPLSATDPSGLDDGSDPCISNASRSTGVHANEDCDGGGGGGGGGLLPPPGPPEDPTVPVDPSCPVDACSNDPSPSPIGSPVTPVECLICVISPIPIAPYQTPPIVVGGSAPGKNPCANSTLAAAGVNANQQIATAQSYILNSAGPFGSLTAYAAAVGTGGPNDIKNLPGHSPQNPIDVAAGNISFGITCPFGAGFCQFAAGLAQTLSGNPNFNGTLATGFDTPSDNAGIRIGQAMRAAGCHE</sequence>
<keyword evidence="1" id="KW-0677">Repeat</keyword>
<evidence type="ECO:0000259" key="3">
    <source>
        <dbReference type="Pfam" id="PF25023"/>
    </source>
</evidence>
<feature type="domain" description="Teneurin-like YD-shell" evidence="3">
    <location>
        <begin position="628"/>
        <end position="893"/>
    </location>
</feature>
<feature type="region of interest" description="Disordered" evidence="2">
    <location>
        <begin position="894"/>
        <end position="967"/>
    </location>
</feature>
<protein>
    <submittedName>
        <fullName evidence="4">RHS repeat-associated protein</fullName>
    </submittedName>
</protein>